<evidence type="ECO:0000313" key="3">
    <source>
        <dbReference type="Proteomes" id="UP000177876"/>
    </source>
</evidence>
<dbReference type="SUPFAM" id="SSF140683">
    <property type="entry name" value="SP0561-like"/>
    <property type="match status" value="1"/>
</dbReference>
<comment type="caution">
    <text evidence="2">The sequence shown here is derived from an EMBL/GenBank/DDBJ whole genome shotgun (WGS) entry which is preliminary data.</text>
</comment>
<proteinExistence type="predicted"/>
<dbReference type="EMBL" id="MELK01000050">
    <property type="protein sequence ID" value="OFW55923.1"/>
    <property type="molecule type" value="Genomic_DNA"/>
</dbReference>
<dbReference type="Gene3D" id="1.10.3910.10">
    <property type="entry name" value="SP0561-like"/>
    <property type="match status" value="1"/>
</dbReference>
<reference evidence="2 3" key="1">
    <citation type="journal article" date="2016" name="Nat. Commun.">
        <title>Thousands of microbial genomes shed light on interconnected biogeochemical processes in an aquifer system.</title>
        <authorList>
            <person name="Anantharaman K."/>
            <person name="Brown C.T."/>
            <person name="Hug L.A."/>
            <person name="Sharon I."/>
            <person name="Castelle C.J."/>
            <person name="Probst A.J."/>
            <person name="Thomas B.C."/>
            <person name="Singh A."/>
            <person name="Wilkins M.J."/>
            <person name="Karaoz U."/>
            <person name="Brodie E.L."/>
            <person name="Williams K.H."/>
            <person name="Hubbard S.S."/>
            <person name="Banfield J.F."/>
        </authorList>
    </citation>
    <scope>NUCLEOTIDE SEQUENCE [LARGE SCALE GENOMIC DNA]</scope>
</reference>
<feature type="domain" description="DUF1858" evidence="1">
    <location>
        <begin position="3"/>
        <end position="56"/>
    </location>
</feature>
<protein>
    <submittedName>
        <fullName evidence="2">Disulfide oxidoreductase</fullName>
    </submittedName>
</protein>
<dbReference type="Pfam" id="PF08984">
    <property type="entry name" value="DUF1858"/>
    <property type="match status" value="1"/>
</dbReference>
<gene>
    <name evidence="2" type="ORF">A2Y75_04135</name>
</gene>
<evidence type="ECO:0000259" key="1">
    <source>
        <dbReference type="Pfam" id="PF08984"/>
    </source>
</evidence>
<dbReference type="PANTHER" id="PTHR39341">
    <property type="entry name" value="BSL7085 PROTEIN"/>
    <property type="match status" value="1"/>
</dbReference>
<dbReference type="STRING" id="1797197.A2Y75_04135"/>
<organism evidence="2 3">
    <name type="scientific">Candidatus Solincola sediminis</name>
    <dbReference type="NCBI Taxonomy" id="1797199"/>
    <lineage>
        <taxon>Bacteria</taxon>
        <taxon>Bacillati</taxon>
        <taxon>Actinomycetota</taxon>
        <taxon>Candidatus Geothermincolia</taxon>
        <taxon>Candidatus Geothermincolales</taxon>
        <taxon>Candidatus Geothermincolaceae</taxon>
        <taxon>Candidatus Solincola</taxon>
    </lineage>
</organism>
<accession>A0A1F2WGC9</accession>
<dbReference type="InterPro" id="IPR023883">
    <property type="entry name" value="CHP03980_redox-disulphide"/>
</dbReference>
<dbReference type="InterPro" id="IPR015077">
    <property type="entry name" value="DUF1858"/>
</dbReference>
<dbReference type="PANTHER" id="PTHR39341:SF1">
    <property type="entry name" value="DUF1858 DOMAIN-CONTAINING PROTEIN"/>
    <property type="match status" value="1"/>
</dbReference>
<dbReference type="NCBIfam" id="TIGR03980">
    <property type="entry name" value="prismane_assoc"/>
    <property type="match status" value="1"/>
</dbReference>
<evidence type="ECO:0000313" key="2">
    <source>
        <dbReference type="EMBL" id="OFW55923.1"/>
    </source>
</evidence>
<sequence length="72" mass="7964">MVITKDMTIQSVVEKNPETIRVFLEHGLHCIGCSVARFENIEQGAIAHGIDVDTLIKDLNSKVEENGGKENQ</sequence>
<dbReference type="Proteomes" id="UP000177876">
    <property type="component" value="Unassembled WGS sequence"/>
</dbReference>
<name>A0A1F2WGC9_9ACTN</name>
<dbReference type="InterPro" id="IPR038062">
    <property type="entry name" value="ScdA-like_N_sf"/>
</dbReference>
<dbReference type="AlphaFoldDB" id="A0A1F2WGC9"/>